<dbReference type="SUPFAM" id="SSF89733">
    <property type="entry name" value="L-sulfolactate dehydrogenase-like"/>
    <property type="match status" value="1"/>
</dbReference>
<dbReference type="GO" id="GO:0016491">
    <property type="term" value="F:oxidoreductase activity"/>
    <property type="evidence" value="ECO:0007669"/>
    <property type="project" value="InterPro"/>
</dbReference>
<accession>A0A6B1G397</accession>
<reference evidence="2" key="1">
    <citation type="submission" date="2019-09" db="EMBL/GenBank/DDBJ databases">
        <title>Characterisation of the sponge microbiome using genome-centric metagenomics.</title>
        <authorList>
            <person name="Engelberts J.P."/>
            <person name="Robbins S.J."/>
            <person name="De Goeij J.M."/>
            <person name="Aranda M."/>
            <person name="Bell S.C."/>
            <person name="Webster N.S."/>
        </authorList>
    </citation>
    <scope>NUCLEOTIDE SEQUENCE</scope>
    <source>
        <strain evidence="2">SB0675_bin_29</strain>
    </source>
</reference>
<comment type="similarity">
    <text evidence="1">Belongs to the LDH2/MDH2 oxidoreductase family.</text>
</comment>
<name>A0A6B1G397_9CHLR</name>
<dbReference type="AlphaFoldDB" id="A0A6B1G397"/>
<comment type="caution">
    <text evidence="2">The sequence shown here is derived from an EMBL/GenBank/DDBJ whole genome shotgun (WGS) entry which is preliminary data.</text>
</comment>
<feature type="non-terminal residue" evidence="2">
    <location>
        <position position="67"/>
    </location>
</feature>
<evidence type="ECO:0000256" key="1">
    <source>
        <dbReference type="ARBA" id="ARBA00006056"/>
    </source>
</evidence>
<dbReference type="InterPro" id="IPR043144">
    <property type="entry name" value="Mal/L-sulf/L-lact_DH-like_ah"/>
</dbReference>
<dbReference type="InterPro" id="IPR036111">
    <property type="entry name" value="Mal/L-sulfo/L-lacto_DH-like_sf"/>
</dbReference>
<sequence length="67" mass="7172">MPKFSPHKLTAIAQEIFVAAGLGQDEAGTVAEHLVQANLAGHDSHGVLRIPEYVEWMEAGDVVPGQH</sequence>
<dbReference type="InterPro" id="IPR003767">
    <property type="entry name" value="Malate/L-lactate_DH-like"/>
</dbReference>
<gene>
    <name evidence="2" type="ORF">F4148_02220</name>
</gene>
<dbReference type="PANTHER" id="PTHR11091">
    <property type="entry name" value="OXIDOREDUCTASE-RELATED"/>
    <property type="match status" value="1"/>
</dbReference>
<dbReference type="Gene3D" id="1.10.1530.10">
    <property type="match status" value="1"/>
</dbReference>
<protein>
    <submittedName>
        <fullName evidence="2">Ldh family oxidoreductase</fullName>
    </submittedName>
</protein>
<proteinExistence type="inferred from homology"/>
<organism evidence="2">
    <name type="scientific">Caldilineaceae bacterium SB0675_bin_29</name>
    <dbReference type="NCBI Taxonomy" id="2605266"/>
    <lineage>
        <taxon>Bacteria</taxon>
        <taxon>Bacillati</taxon>
        <taxon>Chloroflexota</taxon>
        <taxon>Caldilineae</taxon>
        <taxon>Caldilineales</taxon>
        <taxon>Caldilineaceae</taxon>
    </lineage>
</organism>
<dbReference type="PANTHER" id="PTHR11091:SF0">
    <property type="entry name" value="MALATE DEHYDROGENASE"/>
    <property type="match status" value="1"/>
</dbReference>
<dbReference type="Pfam" id="PF02615">
    <property type="entry name" value="Ldh_2"/>
    <property type="match status" value="1"/>
</dbReference>
<dbReference type="EMBL" id="VYDA01000086">
    <property type="protein sequence ID" value="MYH60614.1"/>
    <property type="molecule type" value="Genomic_DNA"/>
</dbReference>
<evidence type="ECO:0000313" key="2">
    <source>
        <dbReference type="EMBL" id="MYH60614.1"/>
    </source>
</evidence>